<feature type="chain" id="PRO_5011676154" description="PilZ domain-containing protein" evidence="2">
    <location>
        <begin position="22"/>
        <end position="217"/>
    </location>
</feature>
<evidence type="ECO:0000313" key="3">
    <source>
        <dbReference type="EMBL" id="SFJ99322.1"/>
    </source>
</evidence>
<accession>A0A1I3VVV1</accession>
<organism evidence="3 4">
    <name type="scientific">Desulfomicrobium apsheronum</name>
    <dbReference type="NCBI Taxonomy" id="52560"/>
    <lineage>
        <taxon>Bacteria</taxon>
        <taxon>Pseudomonadati</taxon>
        <taxon>Thermodesulfobacteriota</taxon>
        <taxon>Desulfovibrionia</taxon>
        <taxon>Desulfovibrionales</taxon>
        <taxon>Desulfomicrobiaceae</taxon>
        <taxon>Desulfomicrobium</taxon>
    </lineage>
</organism>
<dbReference type="AlphaFoldDB" id="A0A1I3VVV1"/>
<evidence type="ECO:0008006" key="5">
    <source>
        <dbReference type="Google" id="ProtNLM"/>
    </source>
</evidence>
<dbReference type="EMBL" id="FORX01000011">
    <property type="protein sequence ID" value="SFJ99322.1"/>
    <property type="molecule type" value="Genomic_DNA"/>
</dbReference>
<proteinExistence type="predicted"/>
<sequence length="217" mass="23585">MRMLYPILLACLLLAPQAAMADHAPRIPLQEDQTIACQVMEQEHPACNVCGESYSENQARVALWIQLTAVAVGLGLILTVIWLMRCACCRLKLLDRIMRRGTERRTSARNAMPHHFVATLKGPFAPITATPVDVCAGGLQIDISKAQQSSVKGLKEAARNGAILTLTLTAPDGRTLLDVTTCHSVWVCGKRAGLAFQDHTDIAPLLEAGLAHSRRPM</sequence>
<evidence type="ECO:0000256" key="1">
    <source>
        <dbReference type="SAM" id="Phobius"/>
    </source>
</evidence>
<evidence type="ECO:0000313" key="4">
    <source>
        <dbReference type="Proteomes" id="UP000198635"/>
    </source>
</evidence>
<gene>
    <name evidence="3" type="ORF">SAMN04488082_11169</name>
</gene>
<feature type="transmembrane region" description="Helical" evidence="1">
    <location>
        <begin position="61"/>
        <end position="84"/>
    </location>
</feature>
<evidence type="ECO:0000256" key="2">
    <source>
        <dbReference type="SAM" id="SignalP"/>
    </source>
</evidence>
<keyword evidence="2" id="KW-0732">Signal</keyword>
<keyword evidence="1" id="KW-0812">Transmembrane</keyword>
<dbReference type="STRING" id="52560.SAMN04488082_11169"/>
<keyword evidence="1" id="KW-0472">Membrane</keyword>
<name>A0A1I3VVV1_9BACT</name>
<feature type="signal peptide" evidence="2">
    <location>
        <begin position="1"/>
        <end position="21"/>
    </location>
</feature>
<protein>
    <recommendedName>
        <fullName evidence="5">PilZ domain-containing protein</fullName>
    </recommendedName>
</protein>
<dbReference type="Proteomes" id="UP000198635">
    <property type="component" value="Unassembled WGS sequence"/>
</dbReference>
<keyword evidence="1" id="KW-1133">Transmembrane helix</keyword>
<dbReference type="RefSeq" id="WP_143075611.1">
    <property type="nucleotide sequence ID" value="NZ_FORX01000011.1"/>
</dbReference>
<reference evidence="4" key="1">
    <citation type="submission" date="2016-10" db="EMBL/GenBank/DDBJ databases">
        <authorList>
            <person name="Varghese N."/>
            <person name="Submissions S."/>
        </authorList>
    </citation>
    <scope>NUCLEOTIDE SEQUENCE [LARGE SCALE GENOMIC DNA]</scope>
    <source>
        <strain evidence="4">DSM 5918</strain>
    </source>
</reference>
<keyword evidence="4" id="KW-1185">Reference proteome</keyword>